<dbReference type="OrthoDB" id="7266652at2"/>
<organism evidence="2 3">
    <name type="scientific">Parvularcula marina</name>
    <dbReference type="NCBI Taxonomy" id="2292771"/>
    <lineage>
        <taxon>Bacteria</taxon>
        <taxon>Pseudomonadati</taxon>
        <taxon>Pseudomonadota</taxon>
        <taxon>Alphaproteobacteria</taxon>
        <taxon>Parvularculales</taxon>
        <taxon>Parvularculaceae</taxon>
        <taxon>Parvularcula</taxon>
    </lineage>
</organism>
<dbReference type="AlphaFoldDB" id="A0A371RKJ7"/>
<dbReference type="InParanoid" id="A0A371RKJ7"/>
<protein>
    <recommendedName>
        <fullName evidence="1">Heme NO-binding domain-containing protein</fullName>
    </recommendedName>
</protein>
<dbReference type="InterPro" id="IPR024096">
    <property type="entry name" value="NO_sig/Golgi_transp_ligand-bd"/>
</dbReference>
<reference evidence="2 3" key="1">
    <citation type="submission" date="2018-08" db="EMBL/GenBank/DDBJ databases">
        <title>Parvularcula sp. SM1705, isolated from surface water of the South Sea China.</title>
        <authorList>
            <person name="Sun L."/>
        </authorList>
    </citation>
    <scope>NUCLEOTIDE SEQUENCE [LARGE SCALE GENOMIC DNA]</scope>
    <source>
        <strain evidence="2 3">SM1705</strain>
    </source>
</reference>
<dbReference type="RefSeq" id="WP_116392604.1">
    <property type="nucleotide sequence ID" value="NZ_QUQO01000001.1"/>
</dbReference>
<dbReference type="GO" id="GO:0020037">
    <property type="term" value="F:heme binding"/>
    <property type="evidence" value="ECO:0007669"/>
    <property type="project" value="InterPro"/>
</dbReference>
<gene>
    <name evidence="2" type="ORF">DX908_12285</name>
</gene>
<evidence type="ECO:0000259" key="1">
    <source>
        <dbReference type="Pfam" id="PF07700"/>
    </source>
</evidence>
<dbReference type="EMBL" id="QUQO01000001">
    <property type="protein sequence ID" value="RFB05971.1"/>
    <property type="molecule type" value="Genomic_DNA"/>
</dbReference>
<comment type="caution">
    <text evidence="2">The sequence shown here is derived from an EMBL/GenBank/DDBJ whole genome shotgun (WGS) entry which is preliminary data.</text>
</comment>
<accession>A0A371RKJ7</accession>
<feature type="domain" description="Heme NO-binding" evidence="1">
    <location>
        <begin position="2"/>
        <end position="161"/>
    </location>
</feature>
<dbReference type="InterPro" id="IPR011644">
    <property type="entry name" value="Heme_NO-bd"/>
</dbReference>
<dbReference type="InterPro" id="IPR038158">
    <property type="entry name" value="H-NOX_domain_sf"/>
</dbReference>
<sequence>MKGAVFTELFDYVEDAHGPEFLQETIDAADLPTKGVYATTGTYPTSEMVSLVSVLSNSSGIAVPDLLRVFGEHLFGRFTVSYPALFEGCDDAFSFLASVENVIHMEVRKLYPDAELPTFETAVHTDTHLQLIYRSRRHMGDLCEGLIRGCLAHFEEEAVITRTTLEESPDSVIKFDIEKQPK</sequence>
<dbReference type="Pfam" id="PF07700">
    <property type="entry name" value="HNOB"/>
    <property type="match status" value="1"/>
</dbReference>
<dbReference type="SUPFAM" id="SSF111126">
    <property type="entry name" value="Ligand-binding domain in the NO signalling and Golgi transport"/>
    <property type="match status" value="1"/>
</dbReference>
<evidence type="ECO:0000313" key="3">
    <source>
        <dbReference type="Proteomes" id="UP000264589"/>
    </source>
</evidence>
<name>A0A371RKJ7_9PROT</name>
<dbReference type="Proteomes" id="UP000264589">
    <property type="component" value="Unassembled WGS sequence"/>
</dbReference>
<dbReference type="Gene3D" id="3.90.1520.10">
    <property type="entry name" value="H-NOX domain"/>
    <property type="match status" value="1"/>
</dbReference>
<keyword evidence="3" id="KW-1185">Reference proteome</keyword>
<evidence type="ECO:0000313" key="2">
    <source>
        <dbReference type="EMBL" id="RFB05971.1"/>
    </source>
</evidence>
<proteinExistence type="predicted"/>